<sequence length="447" mass="52016">MKRGVTYIFTLVSIVLLYFGSLYIVSRRPSIDCLDPLQKSDILNRESVEAAGVQVPLVNEDGLGEPTLQLFDEDTIVQDEEEEEKPITEIYGKSCQNILSSLAAARKNKEKAVIVALVRNSEIGAMRRTMRDFEDRFNRKYNYPYVFLNDEPFSEEFKGAVSAMTNAETKFGLVPESMWSVPKHVNQTVMNQQLSDYAARGVMYGGSLSYRHMCRFNSGFFYRHPLLDEYDYYWRIEPGVSFYCDLDYDPFHFMKENGKEYGFTITLKEIPETIPTLWEHTMKFAQQHELNTTLLRFFGDPKQGYNLCHYWSNFEIASLNLWRDERYQAYFDYLDKTGNFFYERWGDAIVHSLAAGLFLNKNQVHFFNDIGYRHDHFTHCINDGDLGRCMCPESFQNADTMWGSCLASWKDYPEEGLQWNFKANGKHEGKFDQPAVIPHGNADIELQ</sequence>
<reference evidence="4 5" key="1">
    <citation type="journal article" date="2018" name="G3 (Bethesda)">
        <title>Phylogenetic and Phylogenomic Definition of Rhizopus Species.</title>
        <authorList>
            <person name="Gryganskyi A.P."/>
            <person name="Golan J."/>
            <person name="Dolatabadi S."/>
            <person name="Mondo S."/>
            <person name="Robb S."/>
            <person name="Idnurm A."/>
            <person name="Muszewska A."/>
            <person name="Steczkiewicz K."/>
            <person name="Masonjones S."/>
            <person name="Liao H.L."/>
            <person name="Gajdeczka M.T."/>
            <person name="Anike F."/>
            <person name="Vuek A."/>
            <person name="Anishchenko I.M."/>
            <person name="Voigt K."/>
            <person name="de Hoog G.S."/>
            <person name="Smith M.E."/>
            <person name="Heitman J."/>
            <person name="Vilgalys R."/>
            <person name="Stajich J.E."/>
        </authorList>
    </citation>
    <scope>NUCLEOTIDE SEQUENCE [LARGE SCALE GENOMIC DNA]</scope>
    <source>
        <strain evidence="4 5">LSU 92-RS-03</strain>
    </source>
</reference>
<gene>
    <name evidence="4" type="primary">KRE2_8</name>
    <name evidence="4" type="ORF">CU098_010486</name>
</gene>
<accession>A0A367KFG4</accession>
<dbReference type="GO" id="GO:0000026">
    <property type="term" value="F:alpha-1,2-mannosyltransferase activity"/>
    <property type="evidence" value="ECO:0007669"/>
    <property type="project" value="TreeGrafter"/>
</dbReference>
<evidence type="ECO:0000256" key="2">
    <source>
        <dbReference type="ARBA" id="ARBA00022679"/>
    </source>
</evidence>
<keyword evidence="5" id="KW-1185">Reference proteome</keyword>
<keyword evidence="3" id="KW-1133">Transmembrane helix</keyword>
<dbReference type="Pfam" id="PF01793">
    <property type="entry name" value="Glyco_transf_15"/>
    <property type="match status" value="1"/>
</dbReference>
<dbReference type="InterPro" id="IPR029044">
    <property type="entry name" value="Nucleotide-diphossugar_trans"/>
</dbReference>
<dbReference type="InterPro" id="IPR002685">
    <property type="entry name" value="Glyco_trans_15"/>
</dbReference>
<dbReference type="FunFam" id="3.90.550.10:FF:000051">
    <property type="entry name" value="Alpha-1,2-mannosyltransferase (Ktr4)"/>
    <property type="match status" value="1"/>
</dbReference>
<dbReference type="PANTHER" id="PTHR31121:SF2">
    <property type="entry name" value="MANNOSYLTRANSFERASE KTR5-RELATED"/>
    <property type="match status" value="1"/>
</dbReference>
<dbReference type="SUPFAM" id="SSF53448">
    <property type="entry name" value="Nucleotide-diphospho-sugar transferases"/>
    <property type="match status" value="1"/>
</dbReference>
<comment type="similarity">
    <text evidence="1">Belongs to the glycosyltransferase 15 family.</text>
</comment>
<keyword evidence="3" id="KW-0472">Membrane</keyword>
<dbReference type="Gene3D" id="3.90.550.10">
    <property type="entry name" value="Spore Coat Polysaccharide Biosynthesis Protein SpsA, Chain A"/>
    <property type="match status" value="1"/>
</dbReference>
<evidence type="ECO:0000313" key="5">
    <source>
        <dbReference type="Proteomes" id="UP000253551"/>
    </source>
</evidence>
<keyword evidence="4" id="KW-0328">Glycosyltransferase</keyword>
<keyword evidence="3" id="KW-0812">Transmembrane</keyword>
<dbReference type="GO" id="GO:0016020">
    <property type="term" value="C:membrane"/>
    <property type="evidence" value="ECO:0007669"/>
    <property type="project" value="InterPro"/>
</dbReference>
<evidence type="ECO:0000313" key="4">
    <source>
        <dbReference type="EMBL" id="RCI00956.1"/>
    </source>
</evidence>
<keyword evidence="2 4" id="KW-0808">Transferase</keyword>
<evidence type="ECO:0000256" key="3">
    <source>
        <dbReference type="SAM" id="Phobius"/>
    </source>
</evidence>
<dbReference type="OrthoDB" id="439943at2759"/>
<dbReference type="PANTHER" id="PTHR31121">
    <property type="entry name" value="ALPHA-1,2 MANNOSYLTRANSFERASE KTR1"/>
    <property type="match status" value="1"/>
</dbReference>
<dbReference type="AlphaFoldDB" id="A0A367KFG4"/>
<dbReference type="EMBL" id="PJQM01001784">
    <property type="protein sequence ID" value="RCI00956.1"/>
    <property type="molecule type" value="Genomic_DNA"/>
</dbReference>
<organism evidence="4 5">
    <name type="scientific">Rhizopus stolonifer</name>
    <name type="common">Rhizopus nigricans</name>
    <dbReference type="NCBI Taxonomy" id="4846"/>
    <lineage>
        <taxon>Eukaryota</taxon>
        <taxon>Fungi</taxon>
        <taxon>Fungi incertae sedis</taxon>
        <taxon>Mucoromycota</taxon>
        <taxon>Mucoromycotina</taxon>
        <taxon>Mucoromycetes</taxon>
        <taxon>Mucorales</taxon>
        <taxon>Mucorineae</taxon>
        <taxon>Rhizopodaceae</taxon>
        <taxon>Rhizopus</taxon>
    </lineage>
</organism>
<dbReference type="GO" id="GO:0005794">
    <property type="term" value="C:Golgi apparatus"/>
    <property type="evidence" value="ECO:0007669"/>
    <property type="project" value="TreeGrafter"/>
</dbReference>
<proteinExistence type="inferred from homology"/>
<name>A0A367KFG4_RHIST</name>
<evidence type="ECO:0000256" key="1">
    <source>
        <dbReference type="ARBA" id="ARBA00007677"/>
    </source>
</evidence>
<comment type="caution">
    <text evidence="4">The sequence shown here is derived from an EMBL/GenBank/DDBJ whole genome shotgun (WGS) entry which is preliminary data.</text>
</comment>
<protein>
    <submittedName>
        <fullName evidence="4">Alpha 1,2-mannosyltransferase 2.4.1</fullName>
    </submittedName>
</protein>
<feature type="transmembrane region" description="Helical" evidence="3">
    <location>
        <begin position="7"/>
        <end position="25"/>
    </location>
</feature>
<dbReference type="GO" id="GO:0006487">
    <property type="term" value="P:protein N-linked glycosylation"/>
    <property type="evidence" value="ECO:0007669"/>
    <property type="project" value="TreeGrafter"/>
</dbReference>
<dbReference type="GO" id="GO:0000032">
    <property type="term" value="P:cell wall mannoprotein biosynthetic process"/>
    <property type="evidence" value="ECO:0007669"/>
    <property type="project" value="TreeGrafter"/>
</dbReference>
<dbReference type="Proteomes" id="UP000253551">
    <property type="component" value="Unassembled WGS sequence"/>
</dbReference>